<evidence type="ECO:0000259" key="1">
    <source>
        <dbReference type="Pfam" id="PF23343"/>
    </source>
</evidence>
<organism evidence="2">
    <name type="scientific">Blackfly microvirus SF02</name>
    <dbReference type="NCBI Taxonomy" id="2576452"/>
    <lineage>
        <taxon>Viruses</taxon>
        <taxon>Monodnaviria</taxon>
        <taxon>Sangervirae</taxon>
        <taxon>Phixviricota</taxon>
        <taxon>Malgrandaviricetes</taxon>
        <taxon>Petitvirales</taxon>
        <taxon>Microviridae</taxon>
        <taxon>Microvirus</taxon>
    </lineage>
</organism>
<reference evidence="2" key="1">
    <citation type="submission" date="2018-12" db="EMBL/GenBank/DDBJ databases">
        <title>Singled stranded DNA viruses identified in blackflies (Austrosimulium ungulatum) sampled in New Zealand.</title>
        <authorList>
            <person name="Kraberger S."/>
            <person name="Fontenele R.S."/>
            <person name="Schmidlin K."/>
            <person name="Walters M."/>
            <person name="Varsani A."/>
        </authorList>
    </citation>
    <scope>NUCLEOTIDE SEQUENCE [LARGE SCALE GENOMIC DNA]</scope>
    <source>
        <strain evidence="2">128</strain>
    </source>
</reference>
<proteinExistence type="predicted"/>
<name>A0A4P8PKA9_9VIRU</name>
<dbReference type="Proteomes" id="UP000323807">
    <property type="component" value="Segment"/>
</dbReference>
<accession>A0A4P8PKA9</accession>
<evidence type="ECO:0000313" key="2">
    <source>
        <dbReference type="EMBL" id="QCQ84938.1"/>
    </source>
</evidence>
<dbReference type="EMBL" id="MK249193">
    <property type="protein sequence ID" value="QCQ84938.1"/>
    <property type="molecule type" value="Genomic_DNA"/>
</dbReference>
<protein>
    <submittedName>
        <fullName evidence="2">Replication initiator protein</fullName>
    </submittedName>
</protein>
<feature type="domain" description="Replication-associated protein ORF2/G2P" evidence="1">
    <location>
        <begin position="45"/>
        <end position="172"/>
    </location>
</feature>
<dbReference type="Pfam" id="PF23343">
    <property type="entry name" value="REP_ORF2-G2P"/>
    <property type="match status" value="1"/>
</dbReference>
<sequence length="307" mass="34173">MLCANPVISAGIAFGCGQCMCCRINKRRIWAHRLMLERMCHEHACFVTLTYGNEFLPPAGPSGAVSLVPSHLMGFMKRLRSRVAPLRLRFFGVGEYGQDVVSVDGVSFGRPHFHIALYGLPRCRWDVTRNYDGFCCDVCELVKATWAKGRIQVGSLEPASASYIAGYVTKKMTDTSDARLYGRRPEFSRMSNRPGIGARGVELVHNSIVVYGLQHRPDVPSGLRHGAAVLPLGRYLQGKLRESIGRPKTAPQSVIDELSAKMLGMRLDARSSEENPSVKIRLLGENEGKREALVSRTRIFESHRRIT</sequence>
<dbReference type="InterPro" id="IPR056906">
    <property type="entry name" value="ORF2/G2P_dom"/>
</dbReference>